<protein>
    <submittedName>
        <fullName evidence="1">Protein-L-isoaspartate(D-aspartate) O-methyltransferase</fullName>
    </submittedName>
</protein>
<dbReference type="InterPro" id="IPR029063">
    <property type="entry name" value="SAM-dependent_MTases_sf"/>
</dbReference>
<dbReference type="CDD" id="cd14728">
    <property type="entry name" value="Ere-like"/>
    <property type="match status" value="1"/>
</dbReference>
<dbReference type="Pfam" id="PF01135">
    <property type="entry name" value="PCMT"/>
    <property type="match status" value="1"/>
</dbReference>
<dbReference type="SUPFAM" id="SSF53335">
    <property type="entry name" value="S-adenosyl-L-methionine-dependent methyltransferases"/>
    <property type="match status" value="1"/>
</dbReference>
<dbReference type="GO" id="GO:0032259">
    <property type="term" value="P:methylation"/>
    <property type="evidence" value="ECO:0007669"/>
    <property type="project" value="UniProtKB-KW"/>
</dbReference>
<accession>A0A1G8JKA4</accession>
<dbReference type="STRING" id="262004.SAMN04489796_10992"/>
<name>A0A1G8JKA4_9FLAO</name>
<dbReference type="Pfam" id="PF05139">
    <property type="entry name" value="Erythro_esteras"/>
    <property type="match status" value="1"/>
</dbReference>
<organism evidence="1 2">
    <name type="scientific">Winogradskyella thalassocola</name>
    <dbReference type="NCBI Taxonomy" id="262004"/>
    <lineage>
        <taxon>Bacteria</taxon>
        <taxon>Pseudomonadati</taxon>
        <taxon>Bacteroidota</taxon>
        <taxon>Flavobacteriia</taxon>
        <taxon>Flavobacteriales</taxon>
        <taxon>Flavobacteriaceae</taxon>
        <taxon>Winogradskyella</taxon>
    </lineage>
</organism>
<dbReference type="Gene3D" id="3.40.1660.10">
    <property type="entry name" value="EreA-like (biosynthetic domain)"/>
    <property type="match status" value="1"/>
</dbReference>
<keyword evidence="1" id="KW-0489">Methyltransferase</keyword>
<dbReference type="GO" id="GO:0008168">
    <property type="term" value="F:methyltransferase activity"/>
    <property type="evidence" value="ECO:0007669"/>
    <property type="project" value="UniProtKB-KW"/>
</dbReference>
<dbReference type="SUPFAM" id="SSF159501">
    <property type="entry name" value="EreA/ChaN-like"/>
    <property type="match status" value="1"/>
</dbReference>
<dbReference type="EMBL" id="FNCZ01000009">
    <property type="protein sequence ID" value="SDI31050.1"/>
    <property type="molecule type" value="Genomic_DNA"/>
</dbReference>
<dbReference type="Gene3D" id="1.20.1440.30">
    <property type="entry name" value="Biosynthetic Protein domain"/>
    <property type="match status" value="1"/>
</dbReference>
<dbReference type="InterPro" id="IPR007815">
    <property type="entry name" value="Emycin_Estase"/>
</dbReference>
<dbReference type="RefSeq" id="WP_092470146.1">
    <property type="nucleotide sequence ID" value="NZ_FNCZ01000009.1"/>
</dbReference>
<dbReference type="InterPro" id="IPR052036">
    <property type="entry name" value="Hydrolase/PRTase-associated"/>
</dbReference>
<dbReference type="GO" id="GO:0046677">
    <property type="term" value="P:response to antibiotic"/>
    <property type="evidence" value="ECO:0007669"/>
    <property type="project" value="InterPro"/>
</dbReference>
<sequence length="647" mass="74773">MKEISIEEQLKDKGIRNSLLIEAFQDIPEAFFLSENLHPYFYEDIRIEKAIEKTEPRVIVVARMLEQLEVKEEEKILVIGVDSVYILAALSKIYKEVYTVETTKTYAEWALEVLKNIEVTNVHIKTGKLVNGWKTKGPFNAILSASEFKEVPNTIKQQLNIGAKLLAPVGPDWAHVMLEIIERTSETDFITKALRDNYFIPKPKLIPKIGTKMYPENEIIDEIGISSIPFKTIKKFPIDGLLERIGDAKVVLLGEASHGTSEFYAMRQEITKALIEKKGFNLVCAEADWSDAEQINNYVRNQYQSQDWMPFARFPEWMWKNREVLDFVEWLKKNNTKHNNTIGFYGLDLYGLENSIDLVINYLEEIDSDLAALAKLRYSCIMPYMSNPTVYGKLVKNQKLESCEKAVLKMLFDLLKNKNKLNHSQAYFYAYQNATVVVDAERYYKAMYYGSAESWNLRDFHMFYTLKSLLSYHGKDSKAVVWAHNSHIGNALATEMYARGEINIGHLCKEHFESKSYNIGFGTHTGTVAAAKNWGDAMQVMPINNSLAESYEHLCHKTNVTNFTLPLREQYSEKNLRELLSTPRLERAIGVVYRSETELMSHYFKTVLPSQFDEYIWFNKTKAITPLKIKTEKPELKYMHPFGRIDK</sequence>
<reference evidence="2" key="1">
    <citation type="submission" date="2016-10" db="EMBL/GenBank/DDBJ databases">
        <authorList>
            <person name="Varghese N."/>
            <person name="Submissions S."/>
        </authorList>
    </citation>
    <scope>NUCLEOTIDE SEQUENCE [LARGE SCALE GENOMIC DNA]</scope>
    <source>
        <strain evidence="2">DSM 15363</strain>
    </source>
</reference>
<dbReference type="OrthoDB" id="9810066at2"/>
<gene>
    <name evidence="1" type="ORF">SAMN04489796_10992</name>
</gene>
<evidence type="ECO:0000313" key="2">
    <source>
        <dbReference type="Proteomes" id="UP000199492"/>
    </source>
</evidence>
<proteinExistence type="predicted"/>
<dbReference type="PANTHER" id="PTHR31299:SF0">
    <property type="entry name" value="ESTERASE, PUTATIVE (AFU_ORTHOLOGUE AFUA_1G05850)-RELATED"/>
    <property type="match status" value="1"/>
</dbReference>
<evidence type="ECO:0000313" key="1">
    <source>
        <dbReference type="EMBL" id="SDI31050.1"/>
    </source>
</evidence>
<dbReference type="Gene3D" id="3.40.50.150">
    <property type="entry name" value="Vaccinia Virus protein VP39"/>
    <property type="match status" value="1"/>
</dbReference>
<dbReference type="Gene3D" id="3.30.1870.10">
    <property type="entry name" value="EreA-like, domain 2"/>
    <property type="match status" value="1"/>
</dbReference>
<dbReference type="PANTHER" id="PTHR31299">
    <property type="entry name" value="ESTERASE, PUTATIVE (AFU_ORTHOLOGUE AFUA_1G05850)-RELATED"/>
    <property type="match status" value="1"/>
</dbReference>
<dbReference type="AlphaFoldDB" id="A0A1G8JKA4"/>
<dbReference type="Proteomes" id="UP000199492">
    <property type="component" value="Unassembled WGS sequence"/>
</dbReference>
<keyword evidence="1" id="KW-0808">Transferase</keyword>
<keyword evidence="2" id="KW-1185">Reference proteome</keyword>